<sequence>MPDKTQCDLIGRCGLYCGACDIYRAWIDKDEEKLKGMAKYFRCAPEQIRCSGCQSTSKDKWSGDCKIVQCLDRNHYQYCYECALTEQCDIFQKLNKRYKDMPGRNLTRLKKIGEECFLKEQKFRWSCPECRAPVEYGAEKCRKCGADLNR</sequence>
<accession>A0A9C9EKJ3</accession>
<proteinExistence type="predicted"/>
<dbReference type="EMBL" id="DRIG01000011">
    <property type="protein sequence ID" value="HEC77658.1"/>
    <property type="molecule type" value="Genomic_DNA"/>
</dbReference>
<dbReference type="Pfam" id="PF12675">
    <property type="entry name" value="DUF3795"/>
    <property type="match status" value="1"/>
</dbReference>
<gene>
    <name evidence="1" type="ORF">ENI34_00770</name>
</gene>
<dbReference type="Proteomes" id="UP000885826">
    <property type="component" value="Unassembled WGS sequence"/>
</dbReference>
<evidence type="ECO:0000313" key="2">
    <source>
        <dbReference type="Proteomes" id="UP000885826"/>
    </source>
</evidence>
<protein>
    <submittedName>
        <fullName evidence="1">DUF3795 domain-containing protein</fullName>
    </submittedName>
</protein>
<comment type="caution">
    <text evidence="1">The sequence shown here is derived from an EMBL/GenBank/DDBJ whole genome shotgun (WGS) entry which is preliminary data.</text>
</comment>
<name>A0A9C9EKJ3_UNCW3</name>
<dbReference type="InterPro" id="IPR024227">
    <property type="entry name" value="DUF3795"/>
</dbReference>
<reference evidence="1" key="1">
    <citation type="journal article" date="2020" name="mSystems">
        <title>Genome- and Community-Level Interaction Insights into Carbon Utilization and Element Cycling Functions of Hydrothermarchaeota in Hydrothermal Sediment.</title>
        <authorList>
            <person name="Zhou Z."/>
            <person name="Liu Y."/>
            <person name="Xu W."/>
            <person name="Pan J."/>
            <person name="Luo Z.H."/>
            <person name="Li M."/>
        </authorList>
    </citation>
    <scope>NUCLEOTIDE SEQUENCE</scope>
    <source>
        <strain evidence="1">HyVt-388</strain>
    </source>
</reference>
<dbReference type="AlphaFoldDB" id="A0A9C9EKJ3"/>
<organism evidence="1 2">
    <name type="scientific">candidate division WOR-3 bacterium</name>
    <dbReference type="NCBI Taxonomy" id="2052148"/>
    <lineage>
        <taxon>Bacteria</taxon>
        <taxon>Bacteria division WOR-3</taxon>
    </lineage>
</organism>
<evidence type="ECO:0000313" key="1">
    <source>
        <dbReference type="EMBL" id="HEC77658.1"/>
    </source>
</evidence>